<dbReference type="EC" id="2.7.13.3" evidence="3"/>
<keyword evidence="10" id="KW-0472">Membrane</keyword>
<dbReference type="InterPro" id="IPR005467">
    <property type="entry name" value="His_kinase_dom"/>
</dbReference>
<evidence type="ECO:0000256" key="1">
    <source>
        <dbReference type="ARBA" id="ARBA00000085"/>
    </source>
</evidence>
<evidence type="ECO:0000256" key="6">
    <source>
        <dbReference type="ARBA" id="ARBA00022679"/>
    </source>
</evidence>
<evidence type="ECO:0000256" key="10">
    <source>
        <dbReference type="SAM" id="Phobius"/>
    </source>
</evidence>
<dbReference type="AlphaFoldDB" id="A0A850HAZ1"/>
<dbReference type="GO" id="GO:0005886">
    <property type="term" value="C:plasma membrane"/>
    <property type="evidence" value="ECO:0007669"/>
    <property type="project" value="UniProtKB-SubCell"/>
</dbReference>
<evidence type="ECO:0000256" key="8">
    <source>
        <dbReference type="ARBA" id="ARBA00022777"/>
    </source>
</evidence>
<evidence type="ECO:0000313" key="13">
    <source>
        <dbReference type="EMBL" id="NVE95203.1"/>
    </source>
</evidence>
<dbReference type="InterPro" id="IPR050980">
    <property type="entry name" value="2C_sensor_his_kinase"/>
</dbReference>
<evidence type="ECO:0000256" key="9">
    <source>
        <dbReference type="ARBA" id="ARBA00022840"/>
    </source>
</evidence>
<dbReference type="InterPro" id="IPR036097">
    <property type="entry name" value="HisK_dim/P_sf"/>
</dbReference>
<dbReference type="PANTHER" id="PTHR44936:SF10">
    <property type="entry name" value="SENSOR PROTEIN RSTB"/>
    <property type="match status" value="1"/>
</dbReference>
<dbReference type="GO" id="GO:0000155">
    <property type="term" value="F:phosphorelay sensor kinase activity"/>
    <property type="evidence" value="ECO:0007669"/>
    <property type="project" value="InterPro"/>
</dbReference>
<dbReference type="SUPFAM" id="SSF55874">
    <property type="entry name" value="ATPase domain of HSP90 chaperone/DNA topoisomerase II/histidine kinase"/>
    <property type="match status" value="1"/>
</dbReference>
<dbReference type="Gene3D" id="3.30.565.10">
    <property type="entry name" value="Histidine kinase-like ATPase, C-terminal domain"/>
    <property type="match status" value="1"/>
</dbReference>
<proteinExistence type="predicted"/>
<evidence type="ECO:0000259" key="12">
    <source>
        <dbReference type="PROSITE" id="PS50885"/>
    </source>
</evidence>
<dbReference type="InterPro" id="IPR036890">
    <property type="entry name" value="HATPase_C_sf"/>
</dbReference>
<keyword evidence="10" id="KW-0812">Transmembrane</keyword>
<dbReference type="PRINTS" id="PR00344">
    <property type="entry name" value="BCTRLSENSOR"/>
</dbReference>
<evidence type="ECO:0000256" key="7">
    <source>
        <dbReference type="ARBA" id="ARBA00022741"/>
    </source>
</evidence>
<comment type="subcellular location">
    <subcellularLocation>
        <location evidence="2">Cell membrane</location>
        <topology evidence="2">Multi-pass membrane protein</topology>
    </subcellularLocation>
</comment>
<feature type="domain" description="HAMP" evidence="12">
    <location>
        <begin position="195"/>
        <end position="248"/>
    </location>
</feature>
<dbReference type="PROSITE" id="PS50885">
    <property type="entry name" value="HAMP"/>
    <property type="match status" value="1"/>
</dbReference>
<accession>A0A850HAZ1</accession>
<keyword evidence="4" id="KW-1003">Cell membrane</keyword>
<feature type="domain" description="Histidine kinase" evidence="11">
    <location>
        <begin position="256"/>
        <end position="453"/>
    </location>
</feature>
<evidence type="ECO:0000256" key="2">
    <source>
        <dbReference type="ARBA" id="ARBA00004651"/>
    </source>
</evidence>
<gene>
    <name evidence="13" type="ORF">HUO12_09865</name>
</gene>
<dbReference type="SMART" id="SM00387">
    <property type="entry name" value="HATPase_c"/>
    <property type="match status" value="1"/>
</dbReference>
<evidence type="ECO:0000313" key="14">
    <source>
        <dbReference type="Proteomes" id="UP000546031"/>
    </source>
</evidence>
<dbReference type="Pfam" id="PF02518">
    <property type="entry name" value="HATPase_c"/>
    <property type="match status" value="1"/>
</dbReference>
<reference evidence="13 14" key="1">
    <citation type="submission" date="2020-06" db="EMBL/GenBank/DDBJ databases">
        <title>Altererythrobacter lutimaris sp. nov., a marine bacterium isolated from a tidal flat.</title>
        <authorList>
            <person name="Kim D."/>
            <person name="Yoo Y."/>
            <person name="Kim J.-J."/>
        </authorList>
    </citation>
    <scope>NUCLEOTIDE SEQUENCE [LARGE SCALE GENOMIC DNA]</scope>
    <source>
        <strain evidence="13 14">JGD-16</strain>
    </source>
</reference>
<dbReference type="SUPFAM" id="SSF47384">
    <property type="entry name" value="Homodimeric domain of signal transducing histidine kinase"/>
    <property type="match status" value="1"/>
</dbReference>
<dbReference type="PANTHER" id="PTHR44936">
    <property type="entry name" value="SENSOR PROTEIN CREC"/>
    <property type="match status" value="1"/>
</dbReference>
<dbReference type="InterPro" id="IPR004358">
    <property type="entry name" value="Sig_transdc_His_kin-like_C"/>
</dbReference>
<evidence type="ECO:0000256" key="5">
    <source>
        <dbReference type="ARBA" id="ARBA00022553"/>
    </source>
</evidence>
<dbReference type="GO" id="GO:0005524">
    <property type="term" value="F:ATP binding"/>
    <property type="evidence" value="ECO:0007669"/>
    <property type="project" value="UniProtKB-KW"/>
</dbReference>
<dbReference type="Gene3D" id="1.10.287.130">
    <property type="match status" value="1"/>
</dbReference>
<evidence type="ECO:0000256" key="3">
    <source>
        <dbReference type="ARBA" id="ARBA00012438"/>
    </source>
</evidence>
<comment type="catalytic activity">
    <reaction evidence="1">
        <text>ATP + protein L-histidine = ADP + protein N-phospho-L-histidine.</text>
        <dbReference type="EC" id="2.7.13.3"/>
    </reaction>
</comment>
<dbReference type="Proteomes" id="UP000546031">
    <property type="component" value="Unassembled WGS sequence"/>
</dbReference>
<dbReference type="InterPro" id="IPR003594">
    <property type="entry name" value="HATPase_dom"/>
</dbReference>
<name>A0A850HAZ1_9SPHN</name>
<comment type="caution">
    <text evidence="13">The sequence shown here is derived from an EMBL/GenBank/DDBJ whole genome shotgun (WGS) entry which is preliminary data.</text>
</comment>
<keyword evidence="5" id="KW-0597">Phosphoprotein</keyword>
<sequence length="453" mass="50104">MLLLALGLLIAQVITVTLLFRANEERRSEALVNAVALRVVMARETPRADRLRARPEARRAARELAAQGGRFRLPIERRVDTPSIAPNRRLTRFEEPLRQVLEEQGIAPGIIAVTRVRAADDEFIRERIARFPRFSIENWQDRRLIVAAIERPELGRWQVIRVPEPRRDHGVIGGIIVQTLVIFAILFAALYFALRRLTRPLAQLTTRVDDFAQRPGDTQILAEEGPADMRRLIAAHNAMEERISSLLDEKDVMLGAIGHDLKTPLAALRVRIESVPDEAQRTKMVQSIEELTTSLDDILNLARVGRANEPAEPTDCTALAASLVAEYEDLGQPVALAEGDRIVASVRVTWLRRALRNLIGNALRYAGTADVEVLQGDGRVIFRVEDNGPGIAEDRIESLLEPFARGEESRSRATGGAGLGLTLARAVAELHGGTLSLSNRAEGGLRADIRIPA</sequence>
<feature type="transmembrane region" description="Helical" evidence="10">
    <location>
        <begin position="171"/>
        <end position="194"/>
    </location>
</feature>
<dbReference type="SMART" id="SM00388">
    <property type="entry name" value="HisKA"/>
    <property type="match status" value="1"/>
</dbReference>
<keyword evidence="8 13" id="KW-0418">Kinase</keyword>
<keyword evidence="10" id="KW-1133">Transmembrane helix</keyword>
<keyword evidence="6" id="KW-0808">Transferase</keyword>
<keyword evidence="9" id="KW-0067">ATP-binding</keyword>
<dbReference type="PROSITE" id="PS50109">
    <property type="entry name" value="HIS_KIN"/>
    <property type="match status" value="1"/>
</dbReference>
<evidence type="ECO:0000259" key="11">
    <source>
        <dbReference type="PROSITE" id="PS50109"/>
    </source>
</evidence>
<keyword evidence="7" id="KW-0547">Nucleotide-binding</keyword>
<protein>
    <recommendedName>
        <fullName evidence="3">histidine kinase</fullName>
        <ecNumber evidence="3">2.7.13.3</ecNumber>
    </recommendedName>
</protein>
<dbReference type="CDD" id="cd00082">
    <property type="entry name" value="HisKA"/>
    <property type="match status" value="1"/>
</dbReference>
<evidence type="ECO:0000256" key="4">
    <source>
        <dbReference type="ARBA" id="ARBA00022475"/>
    </source>
</evidence>
<dbReference type="EMBL" id="JABWTA010000001">
    <property type="protein sequence ID" value="NVE95203.1"/>
    <property type="molecule type" value="Genomic_DNA"/>
</dbReference>
<dbReference type="InterPro" id="IPR003660">
    <property type="entry name" value="HAMP_dom"/>
</dbReference>
<dbReference type="InterPro" id="IPR003661">
    <property type="entry name" value="HisK_dim/P_dom"/>
</dbReference>
<keyword evidence="14" id="KW-1185">Reference proteome</keyword>
<organism evidence="13 14">
    <name type="scientific">Altererythrobacter lutimaris</name>
    <dbReference type="NCBI Taxonomy" id="2743979"/>
    <lineage>
        <taxon>Bacteria</taxon>
        <taxon>Pseudomonadati</taxon>
        <taxon>Pseudomonadota</taxon>
        <taxon>Alphaproteobacteria</taxon>
        <taxon>Sphingomonadales</taxon>
        <taxon>Erythrobacteraceae</taxon>
        <taxon>Altererythrobacter</taxon>
    </lineage>
</organism>